<protein>
    <recommendedName>
        <fullName evidence="4">Spliceosome-associated protein CWC27 homolog</fullName>
    </recommendedName>
    <alternativeName>
        <fullName evidence="5">Probable inactive peptidyl-prolyl cis-trans isomerase CWC27 homolog</fullName>
    </alternativeName>
</protein>
<feature type="compositionally biased region" description="Polar residues" evidence="7">
    <location>
        <begin position="192"/>
        <end position="210"/>
    </location>
</feature>
<feature type="region of interest" description="Disordered" evidence="7">
    <location>
        <begin position="720"/>
        <end position="748"/>
    </location>
</feature>
<dbReference type="EMBL" id="CAJOBS010001059">
    <property type="protein sequence ID" value="CAF4682102.1"/>
    <property type="molecule type" value="Genomic_DNA"/>
</dbReference>
<dbReference type="PROSITE" id="PS50072">
    <property type="entry name" value="CSA_PPIASE_2"/>
    <property type="match status" value="1"/>
</dbReference>
<dbReference type="InterPro" id="IPR002130">
    <property type="entry name" value="Cyclophilin-type_PPIase_dom"/>
</dbReference>
<dbReference type="Pfam" id="PF01370">
    <property type="entry name" value="Epimerase"/>
    <property type="match status" value="1"/>
</dbReference>
<feature type="compositionally biased region" description="Low complexity" evidence="7">
    <location>
        <begin position="85"/>
        <end position="99"/>
    </location>
</feature>
<keyword evidence="3" id="KW-0539">Nucleus</keyword>
<evidence type="ECO:0000313" key="10">
    <source>
        <dbReference type="Proteomes" id="UP000663838"/>
    </source>
</evidence>
<feature type="region of interest" description="Disordered" evidence="7">
    <location>
        <begin position="782"/>
        <end position="876"/>
    </location>
</feature>
<dbReference type="InterPro" id="IPR036291">
    <property type="entry name" value="NAD(P)-bd_dom_sf"/>
</dbReference>
<evidence type="ECO:0000256" key="3">
    <source>
        <dbReference type="ARBA" id="ARBA00023242"/>
    </source>
</evidence>
<dbReference type="Pfam" id="PF00160">
    <property type="entry name" value="Pro_isomerase"/>
    <property type="match status" value="1"/>
</dbReference>
<dbReference type="PANTHER" id="PTHR45625:SF6">
    <property type="entry name" value="SPLICEOSOME-ASSOCIATED PROTEIN CWC27 HOMOLOG"/>
    <property type="match status" value="1"/>
</dbReference>
<dbReference type="Gene3D" id="2.40.100.10">
    <property type="entry name" value="Cyclophilin-like"/>
    <property type="match status" value="1"/>
</dbReference>
<comment type="subunit">
    <text evidence="6">Part of the activated spliceosome B/catalytic step 1 spliceosome, one of the forms of the spliceosome which has a well-formed active site but still cannot catalyze the branching reaction and is composed at least of 52 proteins, the U2, U5 and U6 snRNAs and the pre-mRNA. Recruited during early steps of activated spliceosome B maturation, it is probably one of the first proteins released from this complex as he matures to the spliceosome C complex. Component of the minor spliceosome, which splices U12-type introns.</text>
</comment>
<accession>A0A821HD13</accession>
<comment type="similarity">
    <text evidence="2">Belongs to the cyclophilin-type PPIase family.</text>
</comment>
<comment type="caution">
    <text evidence="9">The sequence shown here is derived from an EMBL/GenBank/DDBJ whole genome shotgun (WGS) entry which is preliminary data.</text>
</comment>
<dbReference type="PRINTS" id="PR00153">
    <property type="entry name" value="CSAPPISMRASE"/>
</dbReference>
<feature type="domain" description="PPIase cyclophilin-type" evidence="8">
    <location>
        <begin position="571"/>
        <end position="695"/>
    </location>
</feature>
<dbReference type="SUPFAM" id="SSF51735">
    <property type="entry name" value="NAD(P)-binding Rossmann-fold domains"/>
    <property type="match status" value="1"/>
</dbReference>
<evidence type="ECO:0000256" key="2">
    <source>
        <dbReference type="ARBA" id="ARBA00007365"/>
    </source>
</evidence>
<gene>
    <name evidence="9" type="ORF">TOA249_LOCUS15926</name>
</gene>
<evidence type="ECO:0000256" key="7">
    <source>
        <dbReference type="SAM" id="MobiDB-lite"/>
    </source>
</evidence>
<dbReference type="SUPFAM" id="SSF50891">
    <property type="entry name" value="Cyclophilin-like"/>
    <property type="match status" value="1"/>
</dbReference>
<feature type="compositionally biased region" description="Polar residues" evidence="7">
    <location>
        <begin position="939"/>
        <end position="962"/>
    </location>
</feature>
<dbReference type="InterPro" id="IPR029000">
    <property type="entry name" value="Cyclophilin-like_dom_sf"/>
</dbReference>
<comment type="subcellular location">
    <subcellularLocation>
        <location evidence="1">Nucleus</location>
    </subcellularLocation>
</comment>
<dbReference type="InterPro" id="IPR041105">
    <property type="entry name" value="TDP-43_N"/>
</dbReference>
<evidence type="ECO:0000313" key="9">
    <source>
        <dbReference type="EMBL" id="CAF4682102.1"/>
    </source>
</evidence>
<dbReference type="Gene3D" id="3.40.50.720">
    <property type="entry name" value="NAD(P)-binding Rossmann-like Domain"/>
    <property type="match status" value="2"/>
</dbReference>
<dbReference type="GO" id="GO:0003755">
    <property type="term" value="F:peptidyl-prolyl cis-trans isomerase activity"/>
    <property type="evidence" value="ECO:0007669"/>
    <property type="project" value="InterPro"/>
</dbReference>
<organism evidence="9 10">
    <name type="scientific">Rotaria socialis</name>
    <dbReference type="NCBI Taxonomy" id="392032"/>
    <lineage>
        <taxon>Eukaryota</taxon>
        <taxon>Metazoa</taxon>
        <taxon>Spiralia</taxon>
        <taxon>Gnathifera</taxon>
        <taxon>Rotifera</taxon>
        <taxon>Eurotatoria</taxon>
        <taxon>Bdelloidea</taxon>
        <taxon>Philodinida</taxon>
        <taxon>Philodinidae</taxon>
        <taxon>Rotaria</taxon>
    </lineage>
</organism>
<evidence type="ECO:0000256" key="4">
    <source>
        <dbReference type="ARBA" id="ARBA00040027"/>
    </source>
</evidence>
<feature type="region of interest" description="Disordered" evidence="7">
    <location>
        <begin position="83"/>
        <end position="107"/>
    </location>
</feature>
<dbReference type="Proteomes" id="UP000663838">
    <property type="component" value="Unassembled WGS sequence"/>
</dbReference>
<feature type="region of interest" description="Disordered" evidence="7">
    <location>
        <begin position="933"/>
        <end position="979"/>
    </location>
</feature>
<feature type="region of interest" description="Disordered" evidence="7">
    <location>
        <begin position="120"/>
        <end position="142"/>
    </location>
</feature>
<proteinExistence type="inferred from homology"/>
<dbReference type="GO" id="GO:0071013">
    <property type="term" value="C:catalytic step 2 spliceosome"/>
    <property type="evidence" value="ECO:0007669"/>
    <property type="project" value="TreeGrafter"/>
</dbReference>
<feature type="region of interest" description="Disordered" evidence="7">
    <location>
        <begin position="890"/>
        <end position="915"/>
    </location>
</feature>
<dbReference type="InterPro" id="IPR001509">
    <property type="entry name" value="Epimerase_deHydtase"/>
</dbReference>
<dbReference type="Gene3D" id="3.90.25.10">
    <property type="entry name" value="UDP-galactose 4-epimerase, domain 1"/>
    <property type="match status" value="1"/>
</dbReference>
<dbReference type="Pfam" id="PF18694">
    <property type="entry name" value="TDP-43_N"/>
    <property type="match status" value="1"/>
</dbReference>
<reference evidence="9" key="1">
    <citation type="submission" date="2021-02" db="EMBL/GenBank/DDBJ databases">
        <authorList>
            <person name="Nowell W R."/>
        </authorList>
    </citation>
    <scope>NUCLEOTIDE SEQUENCE</scope>
</reference>
<feature type="compositionally biased region" description="Basic and acidic residues" evidence="7">
    <location>
        <begin position="898"/>
        <end position="911"/>
    </location>
</feature>
<dbReference type="InterPro" id="IPR044666">
    <property type="entry name" value="Cyclophilin_A-like"/>
</dbReference>
<sequence length="1339" mass="151598">MERYITVKEESIIGSEMDLPLDDEFSISIDLLNSYFPNVSGLKFKNDLSGRWQGLQVNNRKLVIGERNFLLNRVYVVHRTFEPNSNTTGAATSTATRTSDSPPITTRRTGRQYIKCLLKIDQPSSSENEQEEKRIKESSINNKQEIEPPLITSNNDEFPLETPSIDVINVKEDDSTAATIPEENSLVIPGSEQDNNTVGDTVQSESSSQYDDTHQLLQTIADKSNKEPSITILNTLVESDFDLDKNYIKQKPKNLHELFSIFDKMSSSLQAEILSVLIGIVRKSERNLLASIDAQMYENTLELLNKIDGDVVVAYLLVDILTVLTLLTINWSYKITTWFRIDPVAANGVIEKENPYLYWFCTTKCHGYIAHFVGNCLVISYSKLKEKAFQHCIQYEFKARECVEVYNIKNFLCLSSTTAYDISQYLPLDEKHPCIGDIITNTYRKSKCLGEHILKDAAIVHHEWNIILLRCFNQVGAHESGLIDEDPLDFEDYIHVVDVVIGHIAAMKKFEENCGLKIYNLGTDKGDRAIIYAAPALELGWTAKRDFDEMHKLDFVLIIEPATCGKVVLKTTVGDIEIQLFSKECPLACQNFVQLCMDGYYDGTIFHRVVPNSIAEGGDPTGSGEGGEFATSVFFPDEFDSRLCYNRRGLVGMVNQGPNTNAGQFFFTLGTTPELEKKNTLFGKVVGNTLFNMLKLGEGEIIGETPAHKHKIIKTEIISNPFDNMEPRPRSKPQIIDDNDEENKKSKQTVSAKAIKNYDLLSFEDEGEEEITKISVKFKEKETGKSAHDLTNDSTLNKNTVRLDKDNDEELSIKKQQSKPKEKTDEDFDKEELDRVGQRFNAKTLSKQEKRKSVVLDADDDDNNNNQQDISSSKSNENIKFEIERFKKVSKKSSIRVEPSEDTVKEEKESASHPIQQITTDTFIVMDESMAGTRRNNQKTDSNDSNSKESQIINVSPSKFSQPPSPLQPKTPKYNLRSKKMTDENIDHSIEKSNDMKINEGIIISVTDLINLLYALIKYKNIKPRQARFEDIQNQINEIDKIIEQYLFKLPSLTNDVFISYVITGVAYRIVASNPCCSCQSVNDFVRVSSHGFTPVDTFREASINFFKLLQSILSTSFVIQLYCELINYEENVSQETIEQSLKDNVSKLQMHMYLANLPDYYCALTLYDGKLLLNSSESGLFKSTDKMIRWDWELDSADDSMIEGWAALLIVIIHEIAHGLRRTIIPKARNLILAQRPPKSIVDSQREAGFCLETLLFGRKVESIGLPDGEYLLNAANWTVANVESFQKKLVEVATKDEEQNGKTRLKLPCRCVQEPTIGARIRIGACATSQYAIHLNN</sequence>
<name>A0A821HD13_9BILA</name>
<feature type="compositionally biased region" description="Basic and acidic residues" evidence="7">
    <location>
        <begin position="782"/>
        <end position="791"/>
    </location>
</feature>
<evidence type="ECO:0000256" key="6">
    <source>
        <dbReference type="ARBA" id="ARBA00046368"/>
    </source>
</evidence>
<evidence type="ECO:0000256" key="1">
    <source>
        <dbReference type="ARBA" id="ARBA00004123"/>
    </source>
</evidence>
<evidence type="ECO:0000259" key="8">
    <source>
        <dbReference type="PROSITE" id="PS50072"/>
    </source>
</evidence>
<dbReference type="PANTHER" id="PTHR45625">
    <property type="entry name" value="PEPTIDYL-PROLYL CIS-TRANS ISOMERASE-RELATED"/>
    <property type="match status" value="1"/>
</dbReference>
<evidence type="ECO:0000256" key="5">
    <source>
        <dbReference type="ARBA" id="ARBA00042090"/>
    </source>
</evidence>
<feature type="region of interest" description="Disordered" evidence="7">
    <location>
        <begin position="187"/>
        <end position="210"/>
    </location>
</feature>